<evidence type="ECO:0000313" key="6">
    <source>
        <dbReference type="EMBL" id="OPJ76333.1"/>
    </source>
</evidence>
<dbReference type="PROSITE" id="PS01208">
    <property type="entry name" value="VWFC_1"/>
    <property type="match status" value="1"/>
</dbReference>
<dbReference type="SMART" id="SM00369">
    <property type="entry name" value="LRR_TYP"/>
    <property type="match status" value="16"/>
</dbReference>
<dbReference type="GO" id="GO:0031012">
    <property type="term" value="C:extracellular matrix"/>
    <property type="evidence" value="ECO:0007669"/>
    <property type="project" value="TreeGrafter"/>
</dbReference>
<dbReference type="GO" id="GO:0010811">
    <property type="term" value="P:positive regulation of cell-substrate adhesion"/>
    <property type="evidence" value="ECO:0007669"/>
    <property type="project" value="TreeGrafter"/>
</dbReference>
<dbReference type="FunFam" id="3.80.10.10:FF:000772">
    <property type="entry name" value="Extracellular matrix protein 2"/>
    <property type="match status" value="1"/>
</dbReference>
<dbReference type="InterPro" id="IPR001611">
    <property type="entry name" value="Leu-rich_rpt"/>
</dbReference>
<name>A0A1V4JW10_PATFA</name>
<feature type="compositionally biased region" description="Acidic residues" evidence="4">
    <location>
        <begin position="690"/>
        <end position="703"/>
    </location>
</feature>
<dbReference type="SUPFAM" id="SSF52058">
    <property type="entry name" value="L domain-like"/>
    <property type="match status" value="2"/>
</dbReference>
<accession>A0A1V4JW10</accession>
<feature type="compositionally biased region" description="Acidic residues" evidence="4">
    <location>
        <begin position="276"/>
        <end position="288"/>
    </location>
</feature>
<dbReference type="SMART" id="SM00013">
    <property type="entry name" value="LRRNT"/>
    <property type="match status" value="2"/>
</dbReference>
<dbReference type="FunFam" id="3.80.10.10:FF:000082">
    <property type="entry name" value="Leucine-rich repeat-containing 24"/>
    <property type="match status" value="1"/>
</dbReference>
<dbReference type="Pfam" id="PF13306">
    <property type="entry name" value="LRR_5"/>
    <property type="match status" value="1"/>
</dbReference>
<dbReference type="PROSITE" id="PS50184">
    <property type="entry name" value="VWFC_2"/>
    <property type="match status" value="1"/>
</dbReference>
<evidence type="ECO:0000256" key="2">
    <source>
        <dbReference type="ARBA" id="ARBA00022729"/>
    </source>
</evidence>
<dbReference type="STRING" id="372326.A0A1V4JW10"/>
<keyword evidence="2" id="KW-0732">Signal</keyword>
<keyword evidence="1" id="KW-0433">Leucine-rich repeat</keyword>
<sequence>MAGTTKITILYQITRTHSETHKSMEATSLVYYFLLVSLCIDFSQNETSAVARRHKRRMRSGGQMRSSPAGHRSPRQSRTELPAPVAIVPSIPLINIDDSVMGVFDSLIGLGGHESSYSVLPGKKGHCTANGMIMYDKAVWSPQPCITCLCSKGEVICDTTMCHPLKCPKTIIPAGECCPVCSDTASSLDPSIISLDDISEFSGDSPEPNDLDNAKVLSSARPQTEKDELLRTEVVELKDKESHKKGEKKRKRKGKKNRQKDKARRKKKPITRKEAAEDDVQYESDEDDSTFRMPSHFPIPVPPIEAPPLPAACSALDTTVSCINAKLTQIPPISDPDLTSLDLTGNSITTISDEAFNGIPNLEWIDLSKNNITSPGIGPKAFKVLKKLKRLYLDGNMLVHIPSGLPSTLEEIKINDNHLHAIDEDGLQDLKNLVTLELEGNKLSEANVSPLAFYPLKSLSYLRLGRNKFRIIPQGLPATLEELYLENNQIEEVSEICFNHTRNINVIVLKHNKLEEHRIAPLAWINQENLESIDLSYNKLYHVPSYLPKSLLHLILIGNQIERIPGYVFGHMKPGLEYLYLSFNKLTDDGIDPVSFFGAYHSLRELFLDHNELKSVPFGIDEMRKLRFLRLNNNKIRTVSPERICRTHTSDDDVHDHSEEEENISGGLSQCFRKKYQTCKTEGSAITQDSDMEEEDDDDDDDNSLFPTTEPMIPLNPFDLFPTCPFGCQCYVRVVHCSDLGLTSIPRYIPPDTRMIDLQNNKIKEVKEKDLQGLTSLYALALNNNKITKIHPKAFQSTQKLRRLYLSHNQLTEIPTNLPKTLAELRIHANKVKKIHKDVFKGMKSLHVLEMSANPLDNDGIEPGAFEGVNIYHIRIAEAKLTSIPKDLPSSLLELHLDDNKITAIELEDFNRYKDLQRLGLGNNKIKDVENGSFANIPSIREIHLEKNKLKKVPPGLPELKYLQVVFLHSNHIAKLGVNDFCPTGRRKKKALYSGISLFNNPVKYWEVEPSTFRCILARNSVQLGNFLK</sequence>
<evidence type="ECO:0000256" key="4">
    <source>
        <dbReference type="SAM" id="MobiDB-lite"/>
    </source>
</evidence>
<dbReference type="FunFam" id="3.80.10.10:FF:000130">
    <property type="entry name" value="extracellular matrix protein 2 isoform X1"/>
    <property type="match status" value="1"/>
</dbReference>
<dbReference type="PROSITE" id="PS51450">
    <property type="entry name" value="LRR"/>
    <property type="match status" value="6"/>
</dbReference>
<dbReference type="InterPro" id="IPR043184">
    <property type="entry name" value="ECM2"/>
</dbReference>
<gene>
    <name evidence="6" type="primary">ECM2</name>
    <name evidence="6" type="ORF">AV530_011111</name>
</gene>
<dbReference type="FunFam" id="3.80.10.10:FF:000284">
    <property type="entry name" value="extracellular matrix protein 2 isoform X1"/>
    <property type="match status" value="1"/>
</dbReference>
<dbReference type="GO" id="GO:0030198">
    <property type="term" value="P:extracellular matrix organization"/>
    <property type="evidence" value="ECO:0007669"/>
    <property type="project" value="TreeGrafter"/>
</dbReference>
<dbReference type="PANTHER" id="PTHR46544">
    <property type="entry name" value="EXTRACELLULAR MATRIX PROTEIN 2-RELATED"/>
    <property type="match status" value="1"/>
</dbReference>
<dbReference type="OrthoDB" id="676979at2759"/>
<dbReference type="EMBL" id="LSYS01005749">
    <property type="protein sequence ID" value="OPJ76333.1"/>
    <property type="molecule type" value="Genomic_DNA"/>
</dbReference>
<dbReference type="SMART" id="SM00365">
    <property type="entry name" value="LRR_SD22"/>
    <property type="match status" value="8"/>
</dbReference>
<comment type="caution">
    <text evidence="6">The sequence shown here is derived from an EMBL/GenBank/DDBJ whole genome shotgun (WGS) entry which is preliminary data.</text>
</comment>
<evidence type="ECO:0000256" key="3">
    <source>
        <dbReference type="ARBA" id="ARBA00022737"/>
    </source>
</evidence>
<dbReference type="SUPFAM" id="SSF57603">
    <property type="entry name" value="FnI-like domain"/>
    <property type="match status" value="1"/>
</dbReference>
<feature type="compositionally biased region" description="Basic and acidic residues" evidence="4">
    <location>
        <begin position="223"/>
        <end position="244"/>
    </location>
</feature>
<dbReference type="GO" id="GO:0008201">
    <property type="term" value="F:heparin binding"/>
    <property type="evidence" value="ECO:0007669"/>
    <property type="project" value="TreeGrafter"/>
</dbReference>
<evidence type="ECO:0000259" key="5">
    <source>
        <dbReference type="PROSITE" id="PS50184"/>
    </source>
</evidence>
<organism evidence="6 7">
    <name type="scientific">Patagioenas fasciata monilis</name>
    <dbReference type="NCBI Taxonomy" id="372326"/>
    <lineage>
        <taxon>Eukaryota</taxon>
        <taxon>Metazoa</taxon>
        <taxon>Chordata</taxon>
        <taxon>Craniata</taxon>
        <taxon>Vertebrata</taxon>
        <taxon>Euteleostomi</taxon>
        <taxon>Archelosauria</taxon>
        <taxon>Archosauria</taxon>
        <taxon>Dinosauria</taxon>
        <taxon>Saurischia</taxon>
        <taxon>Theropoda</taxon>
        <taxon>Coelurosauria</taxon>
        <taxon>Aves</taxon>
        <taxon>Neognathae</taxon>
        <taxon>Neoaves</taxon>
        <taxon>Columbimorphae</taxon>
        <taxon>Columbiformes</taxon>
        <taxon>Columbidae</taxon>
        <taxon>Patagioenas</taxon>
    </lineage>
</organism>
<dbReference type="Proteomes" id="UP000190648">
    <property type="component" value="Unassembled WGS sequence"/>
</dbReference>
<feature type="region of interest" description="Disordered" evidence="4">
    <location>
        <begin position="683"/>
        <end position="704"/>
    </location>
</feature>
<dbReference type="InterPro" id="IPR000372">
    <property type="entry name" value="LRRNT"/>
</dbReference>
<dbReference type="SMART" id="SM00214">
    <property type="entry name" value="VWC"/>
    <property type="match status" value="1"/>
</dbReference>
<dbReference type="SMART" id="SM00364">
    <property type="entry name" value="LRR_BAC"/>
    <property type="match status" value="5"/>
</dbReference>
<dbReference type="PANTHER" id="PTHR46544:SF1">
    <property type="entry name" value="EXTRACELLULAR MATRIX PROTEIN 2"/>
    <property type="match status" value="1"/>
</dbReference>
<dbReference type="Pfam" id="PF13855">
    <property type="entry name" value="LRR_8"/>
    <property type="match status" value="6"/>
</dbReference>
<proteinExistence type="predicted"/>
<evidence type="ECO:0000256" key="1">
    <source>
        <dbReference type="ARBA" id="ARBA00022614"/>
    </source>
</evidence>
<dbReference type="InterPro" id="IPR026906">
    <property type="entry name" value="LRR_5"/>
</dbReference>
<protein>
    <submittedName>
        <fullName evidence="6">Extracellular matrix protein 2</fullName>
    </submittedName>
</protein>
<dbReference type="GO" id="GO:0070052">
    <property type="term" value="F:collagen V binding"/>
    <property type="evidence" value="ECO:0007669"/>
    <property type="project" value="TreeGrafter"/>
</dbReference>
<dbReference type="Gene3D" id="3.80.10.10">
    <property type="entry name" value="Ribonuclease Inhibitor"/>
    <property type="match status" value="4"/>
</dbReference>
<dbReference type="Pfam" id="PF01462">
    <property type="entry name" value="LRRNT"/>
    <property type="match status" value="1"/>
</dbReference>
<dbReference type="InterPro" id="IPR003591">
    <property type="entry name" value="Leu-rich_rpt_typical-subtyp"/>
</dbReference>
<feature type="domain" description="VWFC" evidence="5">
    <location>
        <begin position="125"/>
        <end position="182"/>
    </location>
</feature>
<keyword evidence="3" id="KW-0677">Repeat</keyword>
<dbReference type="Pfam" id="PF00093">
    <property type="entry name" value="VWC"/>
    <property type="match status" value="1"/>
</dbReference>
<feature type="compositionally biased region" description="Basic residues" evidence="4">
    <location>
        <begin position="245"/>
        <end position="270"/>
    </location>
</feature>
<dbReference type="AlphaFoldDB" id="A0A1V4JW10"/>
<keyword evidence="7" id="KW-1185">Reference proteome</keyword>
<dbReference type="InterPro" id="IPR032675">
    <property type="entry name" value="LRR_dom_sf"/>
</dbReference>
<feature type="region of interest" description="Disordered" evidence="4">
    <location>
        <begin position="51"/>
        <end position="80"/>
    </location>
</feature>
<dbReference type="Gene3D" id="6.20.200.20">
    <property type="match status" value="1"/>
</dbReference>
<feature type="region of interest" description="Disordered" evidence="4">
    <location>
        <begin position="198"/>
        <end position="292"/>
    </location>
</feature>
<evidence type="ECO:0000313" key="7">
    <source>
        <dbReference type="Proteomes" id="UP000190648"/>
    </source>
</evidence>
<reference evidence="6 7" key="1">
    <citation type="submission" date="2016-02" db="EMBL/GenBank/DDBJ databases">
        <title>Band-tailed pigeon sequencing and assembly.</title>
        <authorList>
            <person name="Soares A.E."/>
            <person name="Novak B.J."/>
            <person name="Rice E.S."/>
            <person name="O'Connell B."/>
            <person name="Chang D."/>
            <person name="Weber S."/>
            <person name="Shapiro B."/>
        </authorList>
    </citation>
    <scope>NUCLEOTIDE SEQUENCE [LARGE SCALE GENOMIC DNA]</scope>
    <source>
        <strain evidence="6">BTP2013</strain>
        <tissue evidence="6">Blood</tissue>
    </source>
</reference>
<dbReference type="InterPro" id="IPR001007">
    <property type="entry name" value="VWF_dom"/>
</dbReference>